<name>G8QQ55_SPHPG</name>
<gene>
    <name evidence="2" type="ordered locus">SpiGrapes_0804</name>
</gene>
<sequence>MANTIQKVRIFGDSILKGIIYDKESNRYVSMEHPPIDQVSEDFKLSIHNNSLFGCTVGKGQVMLQRAIEKGLDCDTAILEYGGNDCDFNWAAIAADPEGTYAPNTPLETYATTLKSMITSLRKQRITPILMTLPPINANRYFNYFCEKGGLDKKAILGWLKNDVNSIERFQELYSLRINTVASETGTTLIDIRSGFLQRFDCASLICEDGIHPNYQGHLLIASMFSEYLKTRQLAVS</sequence>
<dbReference type="PANTHER" id="PTHR30383:SF5">
    <property type="entry name" value="SGNH HYDROLASE-TYPE ESTERASE DOMAIN-CONTAINING PROTEIN"/>
    <property type="match status" value="1"/>
</dbReference>
<dbReference type="Gene3D" id="3.40.50.1110">
    <property type="entry name" value="SGNH hydrolase"/>
    <property type="match status" value="1"/>
</dbReference>
<dbReference type="GO" id="GO:0004622">
    <property type="term" value="F:phosphatidylcholine lysophospholipase activity"/>
    <property type="evidence" value="ECO:0007669"/>
    <property type="project" value="TreeGrafter"/>
</dbReference>
<dbReference type="InterPro" id="IPR013830">
    <property type="entry name" value="SGNH_hydro"/>
</dbReference>
<dbReference type="SUPFAM" id="SSF52266">
    <property type="entry name" value="SGNH hydrolase"/>
    <property type="match status" value="1"/>
</dbReference>
<feature type="domain" description="SGNH hydrolase-type esterase" evidence="1">
    <location>
        <begin position="11"/>
        <end position="218"/>
    </location>
</feature>
<keyword evidence="3" id="KW-1185">Reference proteome</keyword>
<evidence type="ECO:0000313" key="2">
    <source>
        <dbReference type="EMBL" id="AEV28632.1"/>
    </source>
</evidence>
<dbReference type="Pfam" id="PF13472">
    <property type="entry name" value="Lipase_GDSL_2"/>
    <property type="match status" value="1"/>
</dbReference>
<dbReference type="Proteomes" id="UP000005632">
    <property type="component" value="Chromosome"/>
</dbReference>
<dbReference type="HOGENOM" id="CLU_096786_0_0_12"/>
<accession>G8QQ55</accession>
<organism evidence="2 3">
    <name type="scientific">Sphaerochaeta pleomorpha (strain ATCC BAA-1885 / DSM 22778 / Grapes)</name>
    <dbReference type="NCBI Taxonomy" id="158190"/>
    <lineage>
        <taxon>Bacteria</taxon>
        <taxon>Pseudomonadati</taxon>
        <taxon>Spirochaetota</taxon>
        <taxon>Spirochaetia</taxon>
        <taxon>Spirochaetales</taxon>
        <taxon>Sphaerochaetaceae</taxon>
        <taxon>Sphaerochaeta</taxon>
    </lineage>
</organism>
<protein>
    <submittedName>
        <fullName evidence="2">Lysophospholipase L1-like esterase</fullName>
    </submittedName>
</protein>
<dbReference type="RefSeq" id="WP_014269481.1">
    <property type="nucleotide sequence ID" value="NC_016633.1"/>
</dbReference>
<dbReference type="InterPro" id="IPR036514">
    <property type="entry name" value="SGNH_hydro_sf"/>
</dbReference>
<dbReference type="OrthoDB" id="2513075at2"/>
<reference evidence="2 3" key="1">
    <citation type="submission" date="2011-11" db="EMBL/GenBank/DDBJ databases">
        <title>Complete sequence of Spirochaeta sp. grapes.</title>
        <authorList>
            <consortium name="US DOE Joint Genome Institute"/>
            <person name="Lucas S."/>
            <person name="Han J."/>
            <person name="Lapidus A."/>
            <person name="Cheng J.-F."/>
            <person name="Goodwin L."/>
            <person name="Pitluck S."/>
            <person name="Peters L."/>
            <person name="Ovchinnikova G."/>
            <person name="Munk A.C."/>
            <person name="Detter J.C."/>
            <person name="Han C."/>
            <person name="Tapia R."/>
            <person name="Land M."/>
            <person name="Hauser L."/>
            <person name="Kyrpides N."/>
            <person name="Ivanova N."/>
            <person name="Pagani I."/>
            <person name="Ritalahtilisa K."/>
            <person name="Loeffler F."/>
            <person name="Woyke T."/>
        </authorList>
    </citation>
    <scope>NUCLEOTIDE SEQUENCE [LARGE SCALE GENOMIC DNA]</scope>
    <source>
        <strain evidence="3">ATCC BAA-1885 / DSM 22778 / Grapes</strain>
    </source>
</reference>
<evidence type="ECO:0000259" key="1">
    <source>
        <dbReference type="Pfam" id="PF13472"/>
    </source>
</evidence>
<dbReference type="CDD" id="cd00229">
    <property type="entry name" value="SGNH_hydrolase"/>
    <property type="match status" value="1"/>
</dbReference>
<dbReference type="STRING" id="158190.SpiGrapes_0804"/>
<dbReference type="KEGG" id="sgp:SpiGrapes_0804"/>
<proteinExistence type="predicted"/>
<dbReference type="PANTHER" id="PTHR30383">
    <property type="entry name" value="THIOESTERASE 1/PROTEASE 1/LYSOPHOSPHOLIPASE L1"/>
    <property type="match status" value="1"/>
</dbReference>
<dbReference type="EMBL" id="CP003155">
    <property type="protein sequence ID" value="AEV28632.1"/>
    <property type="molecule type" value="Genomic_DNA"/>
</dbReference>
<dbReference type="AlphaFoldDB" id="G8QQ55"/>
<dbReference type="eggNOG" id="COG2755">
    <property type="taxonomic scope" value="Bacteria"/>
</dbReference>
<evidence type="ECO:0000313" key="3">
    <source>
        <dbReference type="Proteomes" id="UP000005632"/>
    </source>
</evidence>
<dbReference type="InterPro" id="IPR051532">
    <property type="entry name" value="Ester_Hydrolysis_Enzymes"/>
</dbReference>